<feature type="binding site" evidence="4">
    <location>
        <position position="114"/>
    </location>
    <ligand>
        <name>pyridoxal 5'-phosphate</name>
        <dbReference type="ChEBI" id="CHEBI:597326"/>
    </ligand>
</feature>
<organism evidence="7 8">
    <name type="scientific">Glaciecola siphonariae</name>
    <dbReference type="NCBI Taxonomy" id="521012"/>
    <lineage>
        <taxon>Bacteria</taxon>
        <taxon>Pseudomonadati</taxon>
        <taxon>Pseudomonadota</taxon>
        <taxon>Gammaproteobacteria</taxon>
        <taxon>Alteromonadales</taxon>
        <taxon>Alteromonadaceae</taxon>
        <taxon>Glaciecola</taxon>
    </lineage>
</organism>
<dbReference type="PIRSF" id="PIRSF038800">
    <property type="entry name" value="KYNU"/>
    <property type="match status" value="1"/>
</dbReference>
<feature type="modified residue" description="N6-(pyridoxal phosphate)lysine" evidence="4">
    <location>
        <position position="247"/>
    </location>
</feature>
<keyword evidence="8" id="KW-1185">Reference proteome</keyword>
<dbReference type="PANTHER" id="PTHR14084:SF0">
    <property type="entry name" value="KYNURENINASE"/>
    <property type="match status" value="1"/>
</dbReference>
<feature type="binding site" evidence="4">
    <location>
        <position position="276"/>
    </location>
    <ligand>
        <name>pyridoxal 5'-phosphate</name>
        <dbReference type="ChEBI" id="CHEBI:597326"/>
    </ligand>
</feature>
<evidence type="ECO:0000256" key="2">
    <source>
        <dbReference type="ARBA" id="ARBA00022801"/>
    </source>
</evidence>
<keyword evidence="3 4" id="KW-0663">Pyridoxal phosphate</keyword>
<dbReference type="InterPro" id="IPR015421">
    <property type="entry name" value="PyrdxlP-dep_Trfase_major"/>
</dbReference>
<feature type="binding site" evidence="4">
    <location>
        <position position="221"/>
    </location>
    <ligand>
        <name>pyridoxal 5'-phosphate</name>
        <dbReference type="ChEBI" id="CHEBI:597326"/>
    </ligand>
</feature>
<dbReference type="Gene3D" id="3.90.1150.10">
    <property type="entry name" value="Aspartate Aminotransferase, domain 1"/>
    <property type="match status" value="1"/>
</dbReference>
<comment type="pathway">
    <text evidence="4 6">Amino-acid degradation; L-kynurenine degradation; L-alanine and anthranilate from L-kynurenine: step 1/1.</text>
</comment>
<accession>A0ABV9LUJ9</accession>
<evidence type="ECO:0000256" key="5">
    <source>
        <dbReference type="NCBIfam" id="TIGR01814"/>
    </source>
</evidence>
<dbReference type="InterPro" id="IPR010111">
    <property type="entry name" value="Kynureninase"/>
</dbReference>
<dbReference type="InterPro" id="IPR015422">
    <property type="entry name" value="PyrdxlP-dep_Trfase_small"/>
</dbReference>
<comment type="catalytic activity">
    <reaction evidence="4 6">
        <text>L-kynurenine + H2O = anthranilate + L-alanine + H(+)</text>
        <dbReference type="Rhea" id="RHEA:16813"/>
        <dbReference type="ChEBI" id="CHEBI:15377"/>
        <dbReference type="ChEBI" id="CHEBI:15378"/>
        <dbReference type="ChEBI" id="CHEBI:16567"/>
        <dbReference type="ChEBI" id="CHEBI:57959"/>
        <dbReference type="ChEBI" id="CHEBI:57972"/>
        <dbReference type="EC" id="3.7.1.3"/>
    </reaction>
</comment>
<dbReference type="Gene3D" id="3.40.640.10">
    <property type="entry name" value="Type I PLP-dependent aspartate aminotransferase-like (Major domain)"/>
    <property type="match status" value="1"/>
</dbReference>
<evidence type="ECO:0000256" key="1">
    <source>
        <dbReference type="ARBA" id="ARBA00022642"/>
    </source>
</evidence>
<dbReference type="NCBIfam" id="TIGR01814">
    <property type="entry name" value="kynureninase"/>
    <property type="match status" value="1"/>
</dbReference>
<proteinExistence type="inferred from homology"/>
<evidence type="ECO:0000313" key="7">
    <source>
        <dbReference type="EMBL" id="MFC4700192.1"/>
    </source>
</evidence>
<dbReference type="InterPro" id="IPR015424">
    <property type="entry name" value="PyrdxlP-dep_Trfase"/>
</dbReference>
<keyword evidence="1 4" id="KW-0662">Pyridine nucleotide biosynthesis</keyword>
<reference evidence="8" key="1">
    <citation type="journal article" date="2019" name="Int. J. Syst. Evol. Microbiol.">
        <title>The Global Catalogue of Microorganisms (GCM) 10K type strain sequencing project: providing services to taxonomists for standard genome sequencing and annotation.</title>
        <authorList>
            <consortium name="The Broad Institute Genomics Platform"/>
            <consortium name="The Broad Institute Genome Sequencing Center for Infectious Disease"/>
            <person name="Wu L."/>
            <person name="Ma J."/>
        </authorList>
    </citation>
    <scope>NUCLEOTIDE SEQUENCE [LARGE SCALE GENOMIC DNA]</scope>
    <source>
        <strain evidence="8">KACC 12507</strain>
    </source>
</reference>
<feature type="binding site" evidence="4">
    <location>
        <position position="115"/>
    </location>
    <ligand>
        <name>pyridoxal 5'-phosphate</name>
        <dbReference type="ChEBI" id="CHEBI:597326"/>
    </ligand>
</feature>
<evidence type="ECO:0000256" key="3">
    <source>
        <dbReference type="ARBA" id="ARBA00022898"/>
    </source>
</evidence>
<comment type="caution">
    <text evidence="7">The sequence shown here is derived from an EMBL/GenBank/DDBJ whole genome shotgun (WGS) entry which is preliminary data.</text>
</comment>
<dbReference type="Pfam" id="PF22580">
    <property type="entry name" value="KYNU_C"/>
    <property type="match status" value="1"/>
</dbReference>
<gene>
    <name evidence="4 7" type="primary">kynU</name>
    <name evidence="7" type="ORF">ACFO4O_08500</name>
</gene>
<evidence type="ECO:0000256" key="6">
    <source>
        <dbReference type="PIRNR" id="PIRNR038800"/>
    </source>
</evidence>
<feature type="binding site" evidence="4">
    <location>
        <begin position="146"/>
        <end position="149"/>
    </location>
    <ligand>
        <name>pyridoxal 5'-phosphate</name>
        <dbReference type="ChEBI" id="CHEBI:597326"/>
    </ligand>
</feature>
<dbReference type="SUPFAM" id="SSF53383">
    <property type="entry name" value="PLP-dependent transferases"/>
    <property type="match status" value="1"/>
</dbReference>
<evidence type="ECO:0000256" key="4">
    <source>
        <dbReference type="HAMAP-Rule" id="MF_01970"/>
    </source>
</evidence>
<dbReference type="GO" id="GO:0030429">
    <property type="term" value="F:kynureninase activity"/>
    <property type="evidence" value="ECO:0007669"/>
    <property type="project" value="UniProtKB-EC"/>
</dbReference>
<feature type="binding site" evidence="4">
    <location>
        <position position="192"/>
    </location>
    <ligand>
        <name>pyridoxal 5'-phosphate</name>
        <dbReference type="ChEBI" id="CHEBI:597326"/>
    </ligand>
</feature>
<comment type="cofactor">
    <cofactor evidence="4 6">
        <name>pyridoxal 5'-phosphate</name>
        <dbReference type="ChEBI" id="CHEBI:597326"/>
    </cofactor>
</comment>
<dbReference type="EMBL" id="JBHSGU010000002">
    <property type="protein sequence ID" value="MFC4700192.1"/>
    <property type="molecule type" value="Genomic_DNA"/>
</dbReference>
<dbReference type="HAMAP" id="MF_01970">
    <property type="entry name" value="Kynureninase"/>
    <property type="match status" value="1"/>
</dbReference>
<sequence>MTLPNRQSLAPNAENAITILTERAKECDAQDSLASLISEFSLPKDCIYLDGNSLGPLPIRAKQRAKEVVEQQWGEDLITSWNKHKWIDLPYKVGSKIAPLLRCESSQVIACDSISVNLTKVLCAALSMQQRTSPQRNLVISQRDNFPTDLYMVQGLGELLGAARCELLSVEQDAIYEVIETHGQQTAVLMLTHVNFRSGLVHDMRAITKAAHSKGILVVWDLAHSAGTLELALDECEVDFAVGCTYKYLNGGPGAPAFVYAAKRHWPHIQQPLSGWMGHKRPFDFCHDYQAGEGMASFLVGTPPVVSMSVLDAALDVFDGISSAKLRAKAQSLTQFFYEAFCALMPNTEFLMVSPQDASIRGSQLALAHPEAYAICQALIANNVIADFRAPNILRLGFSPLFLSHQDLLHAALRLKEIMDKKSYMDKVFQTKQAVT</sequence>
<comment type="pathway">
    <text evidence="4 6">Cofactor biosynthesis; NAD(+) biosynthesis; quinolinate from L-kynurenine: step 2/3.</text>
</comment>
<dbReference type="EC" id="3.7.1.3" evidence="4 5"/>
<comment type="similarity">
    <text evidence="4 6">Belongs to the kynureninase family.</text>
</comment>
<feature type="binding site" evidence="4">
    <location>
        <position position="246"/>
    </location>
    <ligand>
        <name>pyridoxal 5'-phosphate</name>
        <dbReference type="ChEBI" id="CHEBI:597326"/>
    </ligand>
</feature>
<comment type="catalytic activity">
    <reaction evidence="6">
        <text>3-hydroxy-L-kynurenine + H2O = 3-hydroxyanthranilate + L-alanine + H(+)</text>
        <dbReference type="Rhea" id="RHEA:25143"/>
        <dbReference type="ChEBI" id="CHEBI:15377"/>
        <dbReference type="ChEBI" id="CHEBI:15378"/>
        <dbReference type="ChEBI" id="CHEBI:36559"/>
        <dbReference type="ChEBI" id="CHEBI:57972"/>
        <dbReference type="ChEBI" id="CHEBI:58125"/>
        <dbReference type="EC" id="3.7.1.3"/>
    </reaction>
</comment>
<dbReference type="RefSeq" id="WP_382407398.1">
    <property type="nucleotide sequence ID" value="NZ_JBHSGU010000002.1"/>
</dbReference>
<name>A0ABV9LUJ9_9ALTE</name>
<dbReference type="Proteomes" id="UP001595897">
    <property type="component" value="Unassembled WGS sequence"/>
</dbReference>
<comment type="subunit">
    <text evidence="4 6">Homodimer.</text>
</comment>
<dbReference type="PANTHER" id="PTHR14084">
    <property type="entry name" value="KYNURENINASE"/>
    <property type="match status" value="1"/>
</dbReference>
<feature type="binding site" evidence="4">
    <location>
        <position position="224"/>
    </location>
    <ligand>
        <name>pyridoxal 5'-phosphate</name>
        <dbReference type="ChEBI" id="CHEBI:597326"/>
    </ligand>
</feature>
<protein>
    <recommendedName>
        <fullName evidence="4 5">Kynureninase</fullName>
        <ecNumber evidence="4 5">3.7.1.3</ecNumber>
    </recommendedName>
    <alternativeName>
        <fullName evidence="4">L-kynurenine hydrolase</fullName>
    </alternativeName>
</protein>
<feature type="binding site" evidence="4">
    <location>
        <position position="302"/>
    </location>
    <ligand>
        <name>pyridoxal 5'-phosphate</name>
        <dbReference type="ChEBI" id="CHEBI:597326"/>
    </ligand>
</feature>
<keyword evidence="2 4" id="KW-0378">Hydrolase</keyword>
<evidence type="ECO:0000313" key="8">
    <source>
        <dbReference type="Proteomes" id="UP001595897"/>
    </source>
</evidence>
<comment type="function">
    <text evidence="4 6">Catalyzes the cleavage of L-kynurenine (L-Kyn) and L-3-hydroxykynurenine (L-3OHKyn) into anthranilic acid (AA) and 3-hydroxyanthranilic acid (3-OHAA), respectively.</text>
</comment>